<accession>V9VDA5</accession>
<dbReference type="EMBL" id="KF926093">
    <property type="protein sequence ID" value="AHC94206.1"/>
    <property type="molecule type" value="Genomic_DNA"/>
</dbReference>
<protein>
    <submittedName>
        <fullName evidence="2">Uncharacterized protein</fullName>
    </submittedName>
</protein>
<dbReference type="OrthoDB" id="31625at10239"/>
<dbReference type="KEGG" id="vg:18503684"/>
<evidence type="ECO:0000256" key="1">
    <source>
        <dbReference type="SAM" id="Coils"/>
    </source>
</evidence>
<organism evidence="2 3">
    <name type="scientific">Lactococcus phage phiL47</name>
    <dbReference type="NCBI Taxonomy" id="1412875"/>
    <lineage>
        <taxon>Viruses</taxon>
        <taxon>Duplodnaviria</taxon>
        <taxon>Heunggongvirae</taxon>
        <taxon>Uroviricota</taxon>
        <taxon>Caudoviricetes</taxon>
        <taxon>Audreyjarvisvirus</taxon>
        <taxon>Audreyjarvisvirus L47</taxon>
    </lineage>
</organism>
<keyword evidence="1" id="KW-0175">Coiled coil</keyword>
<sequence>MYDEDEFWNFEVPYSEEFMEFFDKLKNSVKKDITKEISDLKEENAQLKKIVDNIDNAQRNIDRQKRDLEIATKQSVNSAKRLALEELIEPLKQTYWDIAYSYEKLPKCDKCDDNRRREYTTPLGRKEYETCTCDVGHRTYIPKELTLYSVFKHEKELIGYYNFKGSTYGNDSLQYYGFWDDEINESKRIDKTLISTKEDFPNYSRFESVFATEEICQEYCNLLQEKEDSKKPSINHGVTLEPVQNL</sequence>
<dbReference type="GeneID" id="18503684"/>
<name>V9VDA5_9CAUD</name>
<evidence type="ECO:0000313" key="3">
    <source>
        <dbReference type="Proteomes" id="UP000018883"/>
    </source>
</evidence>
<feature type="coiled-coil region" evidence="1">
    <location>
        <begin position="30"/>
        <end position="74"/>
    </location>
</feature>
<keyword evidence="3" id="KW-1185">Reference proteome</keyword>
<dbReference type="Proteomes" id="UP000018883">
    <property type="component" value="Segment"/>
</dbReference>
<proteinExistence type="predicted"/>
<evidence type="ECO:0000313" key="2">
    <source>
        <dbReference type="EMBL" id="AHC94206.1"/>
    </source>
</evidence>
<gene>
    <name evidence="2" type="ORF">T548_0128</name>
</gene>
<dbReference type="RefSeq" id="YP_009007006.1">
    <property type="nucleotide sequence ID" value="NC_023574.1"/>
</dbReference>
<reference evidence="2 3" key="1">
    <citation type="journal article" date="2014" name="Front. Microbiol.">
        <title>Phages of non-dairy lactococci: isolation and characterization of ?L47, a phage infecting the grass isolate Lactococcus lactis ssp. cremoris DPC6860.</title>
        <authorList>
            <person name="Cavanagh D."/>
            <person name="Guinane C.M."/>
            <person name="Neve H."/>
            <person name="Coffey A."/>
            <person name="Ross R.P."/>
            <person name="Fitzgerald G.F."/>
            <person name="McAuliffe O."/>
        </authorList>
    </citation>
    <scope>NUCLEOTIDE SEQUENCE [LARGE SCALE GENOMIC DNA]</scope>
</reference>